<feature type="compositionally biased region" description="Gly residues" evidence="1">
    <location>
        <begin position="146"/>
        <end position="166"/>
    </location>
</feature>
<sequence>MYRRRAYTALKHLPASKSTSHTFLISENTPPPGFVDKRKELQPTGAADEGRVSPPIGFANEQGFGAGIVLPPALGVSIRVLTDDLILLPSLSIRGTASRTHRSDRIIGICHTVPIKNTGLMHIDLTEDLGSESETVARRGPLTRGARGGAAIGGTARGGAGTGGAATDGVATGGAARDGAVRDGEARGGEARGRGITSVAGKGGGTAIMAGRGGANVSSSN</sequence>
<feature type="compositionally biased region" description="Basic and acidic residues" evidence="1">
    <location>
        <begin position="179"/>
        <end position="193"/>
    </location>
</feature>
<dbReference type="EMBL" id="CM017328">
    <property type="protein sequence ID" value="KAE8124821.1"/>
    <property type="molecule type" value="Genomic_DNA"/>
</dbReference>
<feature type="compositionally biased region" description="Low complexity" evidence="1">
    <location>
        <begin position="167"/>
        <end position="178"/>
    </location>
</feature>
<evidence type="ECO:0000256" key="1">
    <source>
        <dbReference type="SAM" id="MobiDB-lite"/>
    </source>
</evidence>
<gene>
    <name evidence="2" type="ORF">FH972_019669</name>
</gene>
<organism evidence="2 3">
    <name type="scientific">Carpinus fangiana</name>
    <dbReference type="NCBI Taxonomy" id="176857"/>
    <lineage>
        <taxon>Eukaryota</taxon>
        <taxon>Viridiplantae</taxon>
        <taxon>Streptophyta</taxon>
        <taxon>Embryophyta</taxon>
        <taxon>Tracheophyta</taxon>
        <taxon>Spermatophyta</taxon>
        <taxon>Magnoliopsida</taxon>
        <taxon>eudicotyledons</taxon>
        <taxon>Gunneridae</taxon>
        <taxon>Pentapetalae</taxon>
        <taxon>rosids</taxon>
        <taxon>fabids</taxon>
        <taxon>Fagales</taxon>
        <taxon>Betulaceae</taxon>
        <taxon>Carpinus</taxon>
    </lineage>
</organism>
<feature type="region of interest" description="Disordered" evidence="1">
    <location>
        <begin position="143"/>
        <end position="221"/>
    </location>
</feature>
<dbReference type="Proteomes" id="UP000327013">
    <property type="component" value="Chromosome 8"/>
</dbReference>
<protein>
    <submittedName>
        <fullName evidence="2">Uncharacterized protein</fullName>
    </submittedName>
</protein>
<dbReference type="AlphaFoldDB" id="A0A5N6RTZ7"/>
<feature type="compositionally biased region" description="Gly residues" evidence="1">
    <location>
        <begin position="201"/>
        <end position="214"/>
    </location>
</feature>
<keyword evidence="3" id="KW-1185">Reference proteome</keyword>
<accession>A0A5N6RTZ7</accession>
<proteinExistence type="predicted"/>
<name>A0A5N6RTZ7_9ROSI</name>
<reference evidence="2 3" key="1">
    <citation type="submission" date="2019-06" db="EMBL/GenBank/DDBJ databases">
        <title>A chromosomal-level reference genome of Carpinus fangiana (Coryloideae, Betulaceae).</title>
        <authorList>
            <person name="Yang X."/>
            <person name="Wang Z."/>
            <person name="Zhang L."/>
            <person name="Hao G."/>
            <person name="Liu J."/>
            <person name="Yang Y."/>
        </authorList>
    </citation>
    <scope>NUCLEOTIDE SEQUENCE [LARGE SCALE GENOMIC DNA]</scope>
    <source>
        <strain evidence="2">Cfa_2016G</strain>
        <tissue evidence="2">Leaf</tissue>
    </source>
</reference>
<evidence type="ECO:0000313" key="2">
    <source>
        <dbReference type="EMBL" id="KAE8124821.1"/>
    </source>
</evidence>
<evidence type="ECO:0000313" key="3">
    <source>
        <dbReference type="Proteomes" id="UP000327013"/>
    </source>
</evidence>